<evidence type="ECO:0000256" key="1">
    <source>
        <dbReference type="SAM" id="MobiDB-lite"/>
    </source>
</evidence>
<proteinExistence type="predicted"/>
<evidence type="ECO:0000313" key="3">
    <source>
        <dbReference type="Proteomes" id="UP001302367"/>
    </source>
</evidence>
<accession>A0ABZ0NU60</accession>
<sequence length="80" mass="8466">MIRSEDAGALRQPTTATAHLSRPRRFLRPALSAMAGSSTTTMERNTSITDAFSDNGIDAPPSITKTFTSHIAASAARNSC</sequence>
<dbReference type="Proteomes" id="UP001302367">
    <property type="component" value="Chromosome 5"/>
</dbReference>
<keyword evidence="3" id="KW-1185">Reference proteome</keyword>
<organism evidence="2 3">
    <name type="scientific">Cercospora beticola</name>
    <name type="common">Sugarbeet leaf spot fungus</name>
    <dbReference type="NCBI Taxonomy" id="122368"/>
    <lineage>
        <taxon>Eukaryota</taxon>
        <taxon>Fungi</taxon>
        <taxon>Dikarya</taxon>
        <taxon>Ascomycota</taxon>
        <taxon>Pezizomycotina</taxon>
        <taxon>Dothideomycetes</taxon>
        <taxon>Dothideomycetidae</taxon>
        <taxon>Mycosphaerellales</taxon>
        <taxon>Mycosphaerellaceae</taxon>
        <taxon>Cercospora</taxon>
    </lineage>
</organism>
<dbReference type="EMBL" id="CP134188">
    <property type="protein sequence ID" value="WPB03061.1"/>
    <property type="molecule type" value="Genomic_DNA"/>
</dbReference>
<feature type="region of interest" description="Disordered" evidence="1">
    <location>
        <begin position="1"/>
        <end position="21"/>
    </location>
</feature>
<reference evidence="2 3" key="1">
    <citation type="submission" date="2023-09" db="EMBL/GenBank/DDBJ databases">
        <title>Complete-Gapless Cercospora beticola genome.</title>
        <authorList>
            <person name="Wyatt N.A."/>
            <person name="Spanner R.E."/>
            <person name="Bolton M.D."/>
        </authorList>
    </citation>
    <scope>NUCLEOTIDE SEQUENCE [LARGE SCALE GENOMIC DNA]</scope>
    <source>
        <strain evidence="2">Cb09-40</strain>
    </source>
</reference>
<dbReference type="RefSeq" id="XP_065459043.1">
    <property type="nucleotide sequence ID" value="XM_065602971.1"/>
</dbReference>
<name>A0ABZ0NU60_CERBT</name>
<gene>
    <name evidence="2" type="ORF">RHO25_007698</name>
</gene>
<evidence type="ECO:0000313" key="2">
    <source>
        <dbReference type="EMBL" id="WPB03061.1"/>
    </source>
</evidence>
<protein>
    <submittedName>
        <fullName evidence="2">Uncharacterized protein</fullName>
    </submittedName>
</protein>
<dbReference type="GeneID" id="90644400"/>